<dbReference type="EMBL" id="UINC01008589">
    <property type="protein sequence ID" value="SVA38633.1"/>
    <property type="molecule type" value="Genomic_DNA"/>
</dbReference>
<proteinExistence type="predicted"/>
<accession>A0A381VGS6</accession>
<reference evidence="2" key="1">
    <citation type="submission" date="2018-05" db="EMBL/GenBank/DDBJ databases">
        <authorList>
            <person name="Lanie J.A."/>
            <person name="Ng W.-L."/>
            <person name="Kazmierczak K.M."/>
            <person name="Andrzejewski T.M."/>
            <person name="Davidsen T.M."/>
            <person name="Wayne K.J."/>
            <person name="Tettelin H."/>
            <person name="Glass J.I."/>
            <person name="Rusch D."/>
            <person name="Podicherti R."/>
            <person name="Tsui H.-C.T."/>
            <person name="Winkler M.E."/>
        </authorList>
    </citation>
    <scope>NUCLEOTIDE SEQUENCE</scope>
</reference>
<feature type="region of interest" description="Disordered" evidence="1">
    <location>
        <begin position="32"/>
        <end position="59"/>
    </location>
</feature>
<evidence type="ECO:0000256" key="1">
    <source>
        <dbReference type="SAM" id="MobiDB-lite"/>
    </source>
</evidence>
<organism evidence="2">
    <name type="scientific">marine metagenome</name>
    <dbReference type="NCBI Taxonomy" id="408172"/>
    <lineage>
        <taxon>unclassified sequences</taxon>
        <taxon>metagenomes</taxon>
        <taxon>ecological metagenomes</taxon>
    </lineage>
</organism>
<protein>
    <submittedName>
        <fullName evidence="2">Uncharacterized protein</fullName>
    </submittedName>
</protein>
<name>A0A381VGS6_9ZZZZ</name>
<feature type="compositionally biased region" description="Polar residues" evidence="1">
    <location>
        <begin position="48"/>
        <end position="59"/>
    </location>
</feature>
<gene>
    <name evidence="2" type="ORF">METZ01_LOCUS91487</name>
</gene>
<sequence length="59" mass="6440">MRLRWLVFTLVVVALTSVSVHAQQTGQPASDVLLQFDPWGNPTPRGGVTNNGPNSHSVW</sequence>
<evidence type="ECO:0000313" key="2">
    <source>
        <dbReference type="EMBL" id="SVA38633.1"/>
    </source>
</evidence>
<dbReference type="AlphaFoldDB" id="A0A381VGS6"/>